<keyword evidence="1" id="KW-0812">Transmembrane</keyword>
<gene>
    <name evidence="2" type="ORF">BBJ29_007774</name>
</gene>
<proteinExistence type="predicted"/>
<feature type="transmembrane region" description="Helical" evidence="1">
    <location>
        <begin position="456"/>
        <end position="479"/>
    </location>
</feature>
<keyword evidence="1" id="KW-1133">Transmembrane helix</keyword>
<reference evidence="2 3" key="1">
    <citation type="submission" date="2018-07" db="EMBL/GenBank/DDBJ databases">
        <title>Genome sequencing of oomycete isolates from Chile give support for New Zealand origin for Phytophthora kernoviae and make available the first Nothophytophthora sp. genome.</title>
        <authorList>
            <person name="Studholme D.J."/>
            <person name="Sanfuentes E."/>
            <person name="Panda P."/>
            <person name="Hill R."/>
            <person name="Sambles C."/>
            <person name="Grant M."/>
            <person name="Williams N.M."/>
            <person name="Mcdougal R.L."/>
        </authorList>
    </citation>
    <scope>NUCLEOTIDE SEQUENCE [LARGE SCALE GENOMIC DNA]</scope>
    <source>
        <strain evidence="2">Chile7</strain>
    </source>
</reference>
<dbReference type="AlphaFoldDB" id="A0A3R7IW51"/>
<feature type="transmembrane region" description="Helical" evidence="1">
    <location>
        <begin position="363"/>
        <end position="381"/>
    </location>
</feature>
<keyword evidence="1" id="KW-0472">Membrane</keyword>
<dbReference type="EMBL" id="MBAD02001491">
    <property type="protein sequence ID" value="RLN54237.1"/>
    <property type="molecule type" value="Genomic_DNA"/>
</dbReference>
<dbReference type="Proteomes" id="UP000284657">
    <property type="component" value="Unassembled WGS sequence"/>
</dbReference>
<accession>A0A3R7IW51</accession>
<evidence type="ECO:0000313" key="3">
    <source>
        <dbReference type="Proteomes" id="UP000284657"/>
    </source>
</evidence>
<protein>
    <submittedName>
        <fullName evidence="2">Uncharacterized protein</fullName>
    </submittedName>
</protein>
<comment type="caution">
    <text evidence="2">The sequence shown here is derived from an EMBL/GenBank/DDBJ whole genome shotgun (WGS) entry which is preliminary data.</text>
</comment>
<feature type="transmembrane region" description="Helical" evidence="1">
    <location>
        <begin position="288"/>
        <end position="309"/>
    </location>
</feature>
<evidence type="ECO:0000313" key="2">
    <source>
        <dbReference type="EMBL" id="RLN54237.1"/>
    </source>
</evidence>
<feature type="transmembrane region" description="Helical" evidence="1">
    <location>
        <begin position="330"/>
        <end position="351"/>
    </location>
</feature>
<feature type="transmembrane region" description="Helical" evidence="1">
    <location>
        <begin position="393"/>
        <end position="414"/>
    </location>
</feature>
<evidence type="ECO:0000256" key="1">
    <source>
        <dbReference type="SAM" id="Phobius"/>
    </source>
</evidence>
<sequence length="498" mass="55774">MSKPTFEELQVTAVSPESTLTKEALAVADALEENKAICFTGINEWGSPHTIISGEAQEVLNIITTLQMFVAPRMLRELELGVESPENCRTKWTVNSILRRYMFQAISNSIEYSSISAADFSVFPDYTECRPNISVETLVDSRLALSTNGEDRLAVVPDIAKLFPFDFASSLAVVPNVLPAENTIYDVSHVTQPLFRAYYGGCRVREVNTTGIFVEDSCNNTAHWELYELMIQAPDDLPVCSTDNICVRNFYNSLWEWVTQLDLDHKNRVKVLLNVFRNRFGDTVQISVLPGMVVVQMLLMGIISCYQVMSHKRSVLLTQIWAYRCQNGRMQLLYFAEVTYHLVSNSGVYYLGLATGTLTVESLSNLTLCFFAFSYSFVNMLKARSGEQQLARHFRLAWELIQLVMVSCIASALYSFRATSLSFIIDMNGELLRKTSDGGAALCKLRDSCVVFKHNMALALTVVSLGLDFVAAGVTMAAYDIRTALSRCAIRQGLHRLQ</sequence>
<name>A0A3R7IW51_9STRA</name>
<organism evidence="2 3">
    <name type="scientific">Phytophthora kernoviae</name>
    <dbReference type="NCBI Taxonomy" id="325452"/>
    <lineage>
        <taxon>Eukaryota</taxon>
        <taxon>Sar</taxon>
        <taxon>Stramenopiles</taxon>
        <taxon>Oomycota</taxon>
        <taxon>Peronosporomycetes</taxon>
        <taxon>Peronosporales</taxon>
        <taxon>Peronosporaceae</taxon>
        <taxon>Phytophthora</taxon>
    </lineage>
</organism>